<dbReference type="AlphaFoldDB" id="A0A6V8Q8Y9"/>
<evidence type="ECO:0000313" key="3">
    <source>
        <dbReference type="Proteomes" id="UP000576480"/>
    </source>
</evidence>
<evidence type="ECO:0000313" key="2">
    <source>
        <dbReference type="EMBL" id="GFP35897.1"/>
    </source>
</evidence>
<evidence type="ECO:0000313" key="4">
    <source>
        <dbReference type="Proteomes" id="UP000591948"/>
    </source>
</evidence>
<comment type="caution">
    <text evidence="2">The sequence shown here is derived from an EMBL/GenBank/DDBJ whole genome shotgun (WGS) entry which is preliminary data.</text>
</comment>
<organism evidence="2 3">
    <name type="scientific">Candidatus Hakubella thermalkaliphila</name>
    <dbReference type="NCBI Taxonomy" id="2754717"/>
    <lineage>
        <taxon>Bacteria</taxon>
        <taxon>Bacillati</taxon>
        <taxon>Actinomycetota</taxon>
        <taxon>Actinomycetota incertae sedis</taxon>
        <taxon>Candidatus Hakubellales</taxon>
        <taxon>Candidatus Hakubellaceae</taxon>
        <taxon>Candidatus Hakubella</taxon>
    </lineage>
</organism>
<gene>
    <name evidence="1" type="ORF">HKBW3S33_01083</name>
    <name evidence="2" type="ORF">HKBW3S43_01684</name>
</gene>
<evidence type="ECO:0000313" key="1">
    <source>
        <dbReference type="EMBL" id="GFP27673.1"/>
    </source>
</evidence>
<dbReference type="RefSeq" id="WP_176233427.1">
    <property type="nucleotide sequence ID" value="NZ_BLRY01000054.1"/>
</dbReference>
<sequence length="64" mass="7602">MMTQIQPDNILRGPFWPEKICIISVKPVDRDVMSAAWGHYKPEEEISIVRYVVKNWKDRVEMAR</sequence>
<name>A0A6V8Q8Y9_9ACTN</name>
<dbReference type="EMBL" id="BLRY01000054">
    <property type="protein sequence ID" value="GFP27673.1"/>
    <property type="molecule type" value="Genomic_DNA"/>
</dbReference>
<dbReference type="EMBL" id="BLSB01000276">
    <property type="protein sequence ID" value="GFP35897.1"/>
    <property type="molecule type" value="Genomic_DNA"/>
</dbReference>
<proteinExistence type="predicted"/>
<reference evidence="3 4" key="1">
    <citation type="journal article" date="2020" name="Front. Microbiol.">
        <title>Single-cell genomics of novel Actinobacteria with the Wood-Ljungdahl pathway discovered in a serpentinizing system.</title>
        <authorList>
            <person name="Merino N."/>
            <person name="Kawai M."/>
            <person name="Boyd E.S."/>
            <person name="Colman D.R."/>
            <person name="McGlynn S.E."/>
            <person name="Nealson K.H."/>
            <person name="Kurokawa K."/>
            <person name="Hongoh Y."/>
        </authorList>
    </citation>
    <scope>NUCLEOTIDE SEQUENCE [LARGE SCALE GENOMIC DNA]</scope>
    <source>
        <strain evidence="1 4">S33</strain>
        <strain evidence="2 3">S43</strain>
    </source>
</reference>
<keyword evidence="4" id="KW-1185">Reference proteome</keyword>
<dbReference type="Proteomes" id="UP000576480">
    <property type="component" value="Unassembled WGS sequence"/>
</dbReference>
<accession>A0A6V8Q8Y9</accession>
<protein>
    <submittedName>
        <fullName evidence="2">Uncharacterized protein</fullName>
    </submittedName>
</protein>
<dbReference type="Proteomes" id="UP000591948">
    <property type="component" value="Unassembled WGS sequence"/>
</dbReference>